<dbReference type="EMBL" id="CAJVPQ010028224">
    <property type="protein sequence ID" value="CAG8772619.1"/>
    <property type="molecule type" value="Genomic_DNA"/>
</dbReference>
<sequence length="95" mass="11398">IKEALENFQNSDDYITNEQDWNERLEDWYELLREEENALILDDGEELTDNSILNNNLLSTYIHPAVDINGKWNLRDLFIQELERPEFINVSHEFN</sequence>
<feature type="non-terminal residue" evidence="1">
    <location>
        <position position="1"/>
    </location>
</feature>
<keyword evidence="2" id="KW-1185">Reference proteome</keyword>
<name>A0A9N9JAI5_9GLOM</name>
<proteinExistence type="predicted"/>
<dbReference type="OrthoDB" id="2398155at2759"/>
<protein>
    <submittedName>
        <fullName evidence="1">16727_t:CDS:1</fullName>
    </submittedName>
</protein>
<organism evidence="1 2">
    <name type="scientific">Funneliformis caledonium</name>
    <dbReference type="NCBI Taxonomy" id="1117310"/>
    <lineage>
        <taxon>Eukaryota</taxon>
        <taxon>Fungi</taxon>
        <taxon>Fungi incertae sedis</taxon>
        <taxon>Mucoromycota</taxon>
        <taxon>Glomeromycotina</taxon>
        <taxon>Glomeromycetes</taxon>
        <taxon>Glomerales</taxon>
        <taxon>Glomeraceae</taxon>
        <taxon>Funneliformis</taxon>
    </lineage>
</organism>
<evidence type="ECO:0000313" key="1">
    <source>
        <dbReference type="EMBL" id="CAG8772619.1"/>
    </source>
</evidence>
<reference evidence="1" key="1">
    <citation type="submission" date="2021-06" db="EMBL/GenBank/DDBJ databases">
        <authorList>
            <person name="Kallberg Y."/>
            <person name="Tangrot J."/>
            <person name="Rosling A."/>
        </authorList>
    </citation>
    <scope>NUCLEOTIDE SEQUENCE</scope>
    <source>
        <strain evidence="1">UK204</strain>
    </source>
</reference>
<accession>A0A9N9JAI5</accession>
<dbReference type="Proteomes" id="UP000789570">
    <property type="component" value="Unassembled WGS sequence"/>
</dbReference>
<evidence type="ECO:0000313" key="2">
    <source>
        <dbReference type="Proteomes" id="UP000789570"/>
    </source>
</evidence>
<dbReference type="AlphaFoldDB" id="A0A9N9JAI5"/>
<comment type="caution">
    <text evidence="1">The sequence shown here is derived from an EMBL/GenBank/DDBJ whole genome shotgun (WGS) entry which is preliminary data.</text>
</comment>
<gene>
    <name evidence="1" type="ORF">FCALED_LOCUS17629</name>
</gene>